<dbReference type="Proteomes" id="UP000194127">
    <property type="component" value="Unassembled WGS sequence"/>
</dbReference>
<dbReference type="Gene3D" id="3.40.1440.10">
    <property type="entry name" value="GIY-YIG endonuclease"/>
    <property type="match status" value="1"/>
</dbReference>
<dbReference type="InterPro" id="IPR003647">
    <property type="entry name" value="Intron_nuc_1_rpt"/>
</dbReference>
<evidence type="ECO:0000313" key="3">
    <source>
        <dbReference type="Proteomes" id="UP000194127"/>
    </source>
</evidence>
<sequence length="372" mass="43300">NFSNLDEREADNNKPIKFDSLEQGCEQIKYKYLGVSGVYKLTNKNDLSRFYIGSSNNLARRMEEYNKLTKGLRNPHSSSELEISKTLALDWSLEILYITTPQLSLVYEQYAIIVFKPTINSNYKVIPRVNPQWGNNLDHAISVIEELLSLFIVGSEGYNRLYVFLQTFKTANNLKFKDEDIDNRYYCFLVFVYDLNSPNKEPVIYSSINRALKGLQISYSTLLDHIDNYYIYKSHFILSFEPIAADTFEKYTEKPVVDNQLRKHIIVYNLDNEIVKEFKSGREMAEYFQIDGKVARAAIAKGEYLDFLLIVKNVSYRKAIYVFDSNTHELIDKLESVSRALKYAKVNFYTLKSLIESGNSYQGKIYSYKDKL</sequence>
<accession>A0A1X6MIJ0</accession>
<gene>
    <name evidence="2" type="ORF">POSPLADRAFT_1160885</name>
</gene>
<dbReference type="SMART" id="SM00465">
    <property type="entry name" value="GIYc"/>
    <property type="match status" value="1"/>
</dbReference>
<name>A0A1X6MIJ0_9APHY</name>
<dbReference type="SMART" id="SM00497">
    <property type="entry name" value="IENR1"/>
    <property type="match status" value="3"/>
</dbReference>
<evidence type="ECO:0000259" key="1">
    <source>
        <dbReference type="PROSITE" id="PS50164"/>
    </source>
</evidence>
<dbReference type="InterPro" id="IPR035901">
    <property type="entry name" value="GIY-YIG_endonuc_sf"/>
</dbReference>
<proteinExistence type="predicted"/>
<dbReference type="OrthoDB" id="10339567at2759"/>
<dbReference type="AlphaFoldDB" id="A0A1X6MIJ0"/>
<protein>
    <recommendedName>
        <fullName evidence="1">GIY-YIG domain-containing protein</fullName>
    </recommendedName>
</protein>
<reference evidence="2 3" key="1">
    <citation type="submission" date="2017-04" db="EMBL/GenBank/DDBJ databases">
        <title>Genome Sequence of the Model Brown-Rot Fungus Postia placenta SB12.</title>
        <authorList>
            <consortium name="DOE Joint Genome Institute"/>
            <person name="Gaskell J."/>
            <person name="Kersten P."/>
            <person name="Larrondo L.F."/>
            <person name="Canessa P."/>
            <person name="Martinez D."/>
            <person name="Hibbett D."/>
            <person name="Schmoll M."/>
            <person name="Kubicek C.P."/>
            <person name="Martinez A.T."/>
            <person name="Yadav J."/>
            <person name="Master E."/>
            <person name="Magnuson J.K."/>
            <person name="James T."/>
            <person name="Yaver D."/>
            <person name="Berka R."/>
            <person name="Labutti K."/>
            <person name="Lipzen A."/>
            <person name="Aerts A."/>
            <person name="Barry K."/>
            <person name="Henrissat B."/>
            <person name="Blanchette R."/>
            <person name="Grigoriev I."/>
            <person name="Cullen D."/>
        </authorList>
    </citation>
    <scope>NUCLEOTIDE SEQUENCE [LARGE SCALE GENOMIC DNA]</scope>
    <source>
        <strain evidence="2 3">MAD-698-R-SB12</strain>
    </source>
</reference>
<feature type="non-terminal residue" evidence="2">
    <location>
        <position position="1"/>
    </location>
</feature>
<dbReference type="PROSITE" id="PS50164">
    <property type="entry name" value="GIY_YIG"/>
    <property type="match status" value="1"/>
</dbReference>
<dbReference type="EMBL" id="KZ110617">
    <property type="protein sequence ID" value="OSX56145.1"/>
    <property type="molecule type" value="Genomic_DNA"/>
</dbReference>
<keyword evidence="3" id="KW-1185">Reference proteome</keyword>
<dbReference type="RefSeq" id="XP_024332939.1">
    <property type="nucleotide sequence ID" value="XM_024487611.1"/>
</dbReference>
<organism evidence="2 3">
    <name type="scientific">Postia placenta MAD-698-R-SB12</name>
    <dbReference type="NCBI Taxonomy" id="670580"/>
    <lineage>
        <taxon>Eukaryota</taxon>
        <taxon>Fungi</taxon>
        <taxon>Dikarya</taxon>
        <taxon>Basidiomycota</taxon>
        <taxon>Agaricomycotina</taxon>
        <taxon>Agaricomycetes</taxon>
        <taxon>Polyporales</taxon>
        <taxon>Adustoporiaceae</taxon>
        <taxon>Rhodonia</taxon>
    </lineage>
</organism>
<dbReference type="InterPro" id="IPR000305">
    <property type="entry name" value="GIY-YIG_endonuc"/>
</dbReference>
<evidence type="ECO:0000313" key="2">
    <source>
        <dbReference type="EMBL" id="OSX56145.1"/>
    </source>
</evidence>
<dbReference type="Pfam" id="PF01541">
    <property type="entry name" value="GIY-YIG"/>
    <property type="match status" value="1"/>
</dbReference>
<dbReference type="GeneID" id="36332560"/>
<dbReference type="SUPFAM" id="SSF82771">
    <property type="entry name" value="GIY-YIG endonuclease"/>
    <property type="match status" value="1"/>
</dbReference>
<feature type="domain" description="GIY-YIG" evidence="1">
    <location>
        <begin position="34"/>
        <end position="121"/>
    </location>
</feature>